<dbReference type="Gene3D" id="3.90.210.10">
    <property type="entry name" value="Heat-Labile Enterotoxin, subunit A"/>
    <property type="match status" value="1"/>
</dbReference>
<proteinExistence type="predicted"/>
<sequence>MALKLADVIGKTVFDIILDASQPAPANPPKIISAEEGSKLKSTGTGKTGVFYRGDSRPPSEIFASGFQPQSGNTNLQHHLEFKGDSAFVSLSRSPESAQNYASGRSANNSQKGYIHVIAPKDVPEGHWIPGIYSPDKNPEVKRNQEFAVKGSVPGSSVSHAYEVTRDNPSARSSKIRNEGYSLRSAGRCVLQRKRAVVCDPAGWAEEPKKTPPKQTGPGEDDGKGKGKGEGEGKSGITGQKTTERQVPAFPHRAGPRIYSPPCRGHPVWRNHRLRYSTSFQARALGNHGKALDRL</sequence>
<reference evidence="3 4" key="1">
    <citation type="journal article" date="2011" name="PLoS Genet.">
        <title>Genome sequencing and comparative transcriptomics of the model entomopathogenic fungi Metarhizium anisopliae and M. acridum.</title>
        <authorList>
            <person name="Gao Q."/>
            <person name="Jin K."/>
            <person name="Ying S.H."/>
            <person name="Zhang Y."/>
            <person name="Xiao G."/>
            <person name="Shang Y."/>
            <person name="Duan Z."/>
            <person name="Hu X."/>
            <person name="Xie X.Q."/>
            <person name="Zhou G."/>
            <person name="Peng G."/>
            <person name="Luo Z."/>
            <person name="Huang W."/>
            <person name="Wang B."/>
            <person name="Fang W."/>
            <person name="Wang S."/>
            <person name="Zhong Y."/>
            <person name="Ma L.J."/>
            <person name="St Leger R.J."/>
            <person name="Zhao G.P."/>
            <person name="Pei Y."/>
            <person name="Feng M.G."/>
            <person name="Xia Y."/>
            <person name="Wang C."/>
        </authorList>
    </citation>
    <scope>NUCLEOTIDE SEQUENCE [LARGE SCALE GENOMIC DNA]</scope>
    <source>
        <strain evidence="3 4">CQMa 102</strain>
    </source>
</reference>
<keyword evidence="4" id="KW-1185">Reference proteome</keyword>
<organism evidence="4">
    <name type="scientific">Metarhizium acridum (strain CQMa 102)</name>
    <dbReference type="NCBI Taxonomy" id="655827"/>
    <lineage>
        <taxon>Eukaryota</taxon>
        <taxon>Fungi</taxon>
        <taxon>Dikarya</taxon>
        <taxon>Ascomycota</taxon>
        <taxon>Pezizomycotina</taxon>
        <taxon>Sordariomycetes</taxon>
        <taxon>Hypocreomycetidae</taxon>
        <taxon>Hypocreales</taxon>
        <taxon>Clavicipitaceae</taxon>
        <taxon>Metarhizium</taxon>
    </lineage>
</organism>
<evidence type="ECO:0000313" key="4">
    <source>
        <dbReference type="Proteomes" id="UP000002499"/>
    </source>
</evidence>
<evidence type="ECO:0000256" key="1">
    <source>
        <dbReference type="SAM" id="MobiDB-lite"/>
    </source>
</evidence>
<protein>
    <recommendedName>
        <fullName evidence="2">Pierisin-like domain-containing protein</fullName>
    </recommendedName>
</protein>
<dbReference type="AlphaFoldDB" id="E9DSF7"/>
<dbReference type="InterPro" id="IPR054695">
    <property type="entry name" value="Pierisin-like_dom"/>
</dbReference>
<dbReference type="Proteomes" id="UP000002499">
    <property type="component" value="Unassembled WGS sequence"/>
</dbReference>
<feature type="region of interest" description="Disordered" evidence="1">
    <location>
        <begin position="202"/>
        <end position="267"/>
    </location>
</feature>
<dbReference type="Pfam" id="PF22596">
    <property type="entry name" value="Scabin-like"/>
    <property type="match status" value="1"/>
</dbReference>
<accession>E9DSF7</accession>
<evidence type="ECO:0000313" key="3">
    <source>
        <dbReference type="EMBL" id="EFY93317.1"/>
    </source>
</evidence>
<feature type="domain" description="Pierisin-like" evidence="2">
    <location>
        <begin position="52"/>
        <end position="168"/>
    </location>
</feature>
<evidence type="ECO:0000259" key="2">
    <source>
        <dbReference type="Pfam" id="PF22596"/>
    </source>
</evidence>
<feature type="compositionally biased region" description="Basic and acidic residues" evidence="1">
    <location>
        <begin position="221"/>
        <end position="233"/>
    </location>
</feature>
<dbReference type="InParanoid" id="E9DSF7"/>
<dbReference type="HOGENOM" id="CLU_943596_0_0_1"/>
<dbReference type="SUPFAM" id="SSF56399">
    <property type="entry name" value="ADP-ribosylation"/>
    <property type="match status" value="1"/>
</dbReference>
<dbReference type="OrthoDB" id="4868762at2759"/>
<name>E9DSF7_METAQ</name>
<gene>
    <name evidence="3" type="ORF">MAC_00555</name>
</gene>
<dbReference type="EMBL" id="GL698471">
    <property type="protein sequence ID" value="EFY93317.1"/>
    <property type="molecule type" value="Genomic_DNA"/>
</dbReference>